<reference evidence="7" key="1">
    <citation type="journal article" date="2014" name="BMC Genomics">
        <title>Genome characteristics reveal the impact of lichenization on lichen-forming fungus Endocarpon pusillum Hedwig (Verrucariales, Ascomycota).</title>
        <authorList>
            <person name="Wang Y.-Y."/>
            <person name="Liu B."/>
            <person name="Zhang X.-Y."/>
            <person name="Zhou Q.-M."/>
            <person name="Zhang T."/>
            <person name="Li H."/>
            <person name="Yu Y.-F."/>
            <person name="Zhang X.-L."/>
            <person name="Hao X.-Y."/>
            <person name="Wang M."/>
            <person name="Wang L."/>
            <person name="Wei J.-C."/>
        </authorList>
    </citation>
    <scope>NUCLEOTIDE SEQUENCE [LARGE SCALE GENOMIC DNA]</scope>
    <source>
        <strain evidence="7">Z07020 / HMAS-L-300199</strain>
    </source>
</reference>
<comment type="similarity">
    <text evidence="2">Belongs to the Rho GDI family.</text>
</comment>
<dbReference type="InterPro" id="IPR000406">
    <property type="entry name" value="Rho_GDI"/>
</dbReference>
<evidence type="ECO:0000256" key="1">
    <source>
        <dbReference type="ARBA" id="ARBA00004496"/>
    </source>
</evidence>
<dbReference type="eggNOG" id="KOG3205">
    <property type="taxonomic scope" value="Eukaryota"/>
</dbReference>
<dbReference type="OrthoDB" id="1683373at2759"/>
<evidence type="ECO:0000313" key="6">
    <source>
        <dbReference type="EMBL" id="ERF68264.1"/>
    </source>
</evidence>
<keyword evidence="7" id="KW-1185">Reference proteome</keyword>
<proteinExistence type="inferred from homology"/>
<dbReference type="RefSeq" id="XP_007806039.1">
    <property type="nucleotide sequence ID" value="XM_007807848.1"/>
</dbReference>
<name>U1HHE2_ENDPU</name>
<gene>
    <name evidence="6" type="ORF">EPUS_02720</name>
</gene>
<dbReference type="GO" id="GO:0005934">
    <property type="term" value="C:cellular bud tip"/>
    <property type="evidence" value="ECO:0007669"/>
    <property type="project" value="EnsemblFungi"/>
</dbReference>
<accession>U1HHE2</accession>
<dbReference type="GO" id="GO:0005829">
    <property type="term" value="C:cytosol"/>
    <property type="evidence" value="ECO:0007669"/>
    <property type="project" value="EnsemblFungi"/>
</dbReference>
<dbReference type="GO" id="GO:0005094">
    <property type="term" value="F:Rho GDP-dissociation inhibitor activity"/>
    <property type="evidence" value="ECO:0007669"/>
    <property type="project" value="EnsemblFungi"/>
</dbReference>
<dbReference type="InterPro" id="IPR014756">
    <property type="entry name" value="Ig_E-set"/>
</dbReference>
<comment type="function">
    <text evidence="4">Regulates the GDP/GTP exchange reaction of the Rho proteins by inhibiting the dissociation of GDP from them, and the subsequent binding of GTP to them.</text>
</comment>
<evidence type="ECO:0000256" key="2">
    <source>
        <dbReference type="ARBA" id="ARBA00009758"/>
    </source>
</evidence>
<keyword evidence="3" id="KW-0963">Cytoplasm</keyword>
<comment type="subcellular location">
    <subcellularLocation>
        <location evidence="1">Cytoplasm</location>
    </subcellularLocation>
</comment>
<dbReference type="GO" id="GO:0032889">
    <property type="term" value="P:regulation of vacuole fusion, non-autophagic"/>
    <property type="evidence" value="ECO:0007669"/>
    <property type="project" value="EnsemblFungi"/>
</dbReference>
<dbReference type="GO" id="GO:0007266">
    <property type="term" value="P:Rho protein signal transduction"/>
    <property type="evidence" value="ECO:0007669"/>
    <property type="project" value="EnsemblFungi"/>
</dbReference>
<dbReference type="SUPFAM" id="SSF81296">
    <property type="entry name" value="E set domains"/>
    <property type="match status" value="1"/>
</dbReference>
<dbReference type="Gene3D" id="2.70.50.30">
    <property type="entry name" value="Coagulation Factor XIII, subunit A, domain 1"/>
    <property type="match status" value="1"/>
</dbReference>
<dbReference type="AlphaFoldDB" id="U1HHE2"/>
<dbReference type="PANTHER" id="PTHR10980">
    <property type="entry name" value="RHO GDP-DISSOCIATION INHIBITOR"/>
    <property type="match status" value="1"/>
</dbReference>
<dbReference type="GO" id="GO:0007015">
    <property type="term" value="P:actin filament organization"/>
    <property type="evidence" value="ECO:0007669"/>
    <property type="project" value="EnsemblFungi"/>
</dbReference>
<dbReference type="EMBL" id="KE721523">
    <property type="protein sequence ID" value="ERF68264.1"/>
    <property type="molecule type" value="Genomic_DNA"/>
</dbReference>
<evidence type="ECO:0000313" key="7">
    <source>
        <dbReference type="Proteomes" id="UP000019373"/>
    </source>
</evidence>
<protein>
    <recommendedName>
        <fullName evidence="5">Rho GDP-dissociation inhibitor</fullName>
    </recommendedName>
</protein>
<sequence>MASRHEDDLAPSKTEGFKVGEKKTLDEYAKLDQEDEALNRWKASLGLGSGKTVGDPNDPRKCVIKSLALVRPPPFYCHIHRAKQGHFQEVQGRPDITIDLSAPGAVETLKNKPFTIKEGCRYQMKAIFVVQHEVLSGLKYVQALKRKGIRVGKDEEMIGSYPPNTTDKPTYEKKFAPEEAPSGIMARGHYDAVSKFIDDDDVTHLKFEWSFDITKDWK</sequence>
<dbReference type="GO" id="GO:0005935">
    <property type="term" value="C:cellular bud neck"/>
    <property type="evidence" value="ECO:0007669"/>
    <property type="project" value="EnsemblFungi"/>
</dbReference>
<dbReference type="HOGENOM" id="CLU_076228_1_0_1"/>
<organism evidence="6 7">
    <name type="scientific">Endocarpon pusillum (strain Z07020 / HMAS-L-300199)</name>
    <name type="common">Lichen-forming fungus</name>
    <dbReference type="NCBI Taxonomy" id="1263415"/>
    <lineage>
        <taxon>Eukaryota</taxon>
        <taxon>Fungi</taxon>
        <taxon>Dikarya</taxon>
        <taxon>Ascomycota</taxon>
        <taxon>Pezizomycotina</taxon>
        <taxon>Eurotiomycetes</taxon>
        <taxon>Chaetothyriomycetidae</taxon>
        <taxon>Verrucariales</taxon>
        <taxon>Verrucariaceae</taxon>
        <taxon>Endocarpon</taxon>
    </lineage>
</organism>
<dbReference type="FunFam" id="2.70.50.30:FF:000001">
    <property type="entry name" value="Rho GDP-dissociation inhibitor 1"/>
    <property type="match status" value="1"/>
</dbReference>
<dbReference type="PANTHER" id="PTHR10980:SF3">
    <property type="entry name" value="LD16419P"/>
    <property type="match status" value="1"/>
</dbReference>
<evidence type="ECO:0000256" key="3">
    <source>
        <dbReference type="ARBA" id="ARBA00022490"/>
    </source>
</evidence>
<dbReference type="GO" id="GO:0016020">
    <property type="term" value="C:membrane"/>
    <property type="evidence" value="ECO:0007669"/>
    <property type="project" value="TreeGrafter"/>
</dbReference>
<dbReference type="OMA" id="YKPTAAK"/>
<evidence type="ECO:0000256" key="4">
    <source>
        <dbReference type="ARBA" id="ARBA00054143"/>
    </source>
</evidence>
<evidence type="ECO:0000256" key="5">
    <source>
        <dbReference type="ARBA" id="ARBA00071407"/>
    </source>
</evidence>
<dbReference type="Pfam" id="PF02115">
    <property type="entry name" value="Rho_GDI"/>
    <property type="match status" value="1"/>
</dbReference>
<dbReference type="InterPro" id="IPR024792">
    <property type="entry name" value="RhoGDI_dom_sf"/>
</dbReference>
<dbReference type="Proteomes" id="UP000019373">
    <property type="component" value="Unassembled WGS sequence"/>
</dbReference>
<dbReference type="GeneID" id="19237770"/>